<evidence type="ECO:0000256" key="5">
    <source>
        <dbReference type="SAM" id="Coils"/>
    </source>
</evidence>
<evidence type="ECO:0000259" key="7">
    <source>
        <dbReference type="PROSITE" id="PS50600"/>
    </source>
</evidence>
<keyword evidence="4" id="KW-0788">Thiol protease</keyword>
<dbReference type="PANTHER" id="PTHR12606">
    <property type="entry name" value="SENTRIN/SUMO-SPECIFIC PROTEASE"/>
    <property type="match status" value="1"/>
</dbReference>
<comment type="similarity">
    <text evidence="1">Belongs to the peptidase C48 family.</text>
</comment>
<feature type="region of interest" description="Disordered" evidence="6">
    <location>
        <begin position="160"/>
        <end position="204"/>
    </location>
</feature>
<evidence type="ECO:0000256" key="6">
    <source>
        <dbReference type="SAM" id="MobiDB-lite"/>
    </source>
</evidence>
<keyword evidence="3" id="KW-0378">Hydrolase</keyword>
<dbReference type="OrthoDB" id="1939479at2759"/>
<dbReference type="SUPFAM" id="SSF54001">
    <property type="entry name" value="Cysteine proteinases"/>
    <property type="match status" value="1"/>
</dbReference>
<keyword evidence="5" id="KW-0175">Coiled coil</keyword>
<feature type="compositionally biased region" description="Basic and acidic residues" evidence="6">
    <location>
        <begin position="496"/>
        <end position="531"/>
    </location>
</feature>
<protein>
    <recommendedName>
        <fullName evidence="7">Ubiquitin-like protease family profile domain-containing protein</fullName>
    </recommendedName>
</protein>
<accession>A0A484NNS6</accession>
<dbReference type="GO" id="GO:0006508">
    <property type="term" value="P:proteolysis"/>
    <property type="evidence" value="ECO:0007669"/>
    <property type="project" value="UniProtKB-KW"/>
</dbReference>
<keyword evidence="9" id="KW-1185">Reference proteome</keyword>
<name>A0A484NNS6_9ASTE</name>
<feature type="coiled-coil region" evidence="5">
    <location>
        <begin position="209"/>
        <end position="247"/>
    </location>
</feature>
<proteinExistence type="inferred from homology"/>
<evidence type="ECO:0000313" key="9">
    <source>
        <dbReference type="Proteomes" id="UP000595140"/>
    </source>
</evidence>
<evidence type="ECO:0000256" key="1">
    <source>
        <dbReference type="ARBA" id="ARBA00005234"/>
    </source>
</evidence>
<dbReference type="Pfam" id="PF02902">
    <property type="entry name" value="Peptidase_C48"/>
    <property type="match status" value="1"/>
</dbReference>
<dbReference type="GO" id="GO:0016926">
    <property type="term" value="P:protein desumoylation"/>
    <property type="evidence" value="ECO:0007669"/>
    <property type="project" value="TreeGrafter"/>
</dbReference>
<dbReference type="Proteomes" id="UP000595140">
    <property type="component" value="Unassembled WGS sequence"/>
</dbReference>
<dbReference type="GO" id="GO:0005634">
    <property type="term" value="C:nucleus"/>
    <property type="evidence" value="ECO:0007669"/>
    <property type="project" value="TreeGrafter"/>
</dbReference>
<dbReference type="EMBL" id="OOIL02006863">
    <property type="protein sequence ID" value="VFR03242.1"/>
    <property type="molecule type" value="Genomic_DNA"/>
</dbReference>
<evidence type="ECO:0000256" key="4">
    <source>
        <dbReference type="ARBA" id="ARBA00022807"/>
    </source>
</evidence>
<reference evidence="8 9" key="1">
    <citation type="submission" date="2018-04" db="EMBL/GenBank/DDBJ databases">
        <authorList>
            <person name="Vogel A."/>
        </authorList>
    </citation>
    <scope>NUCLEOTIDE SEQUENCE [LARGE SCALE GENOMIC DNA]</scope>
</reference>
<feature type="region of interest" description="Disordered" evidence="6">
    <location>
        <begin position="445"/>
        <end position="474"/>
    </location>
</feature>
<dbReference type="GO" id="GO:0016929">
    <property type="term" value="F:deSUMOylase activity"/>
    <property type="evidence" value="ECO:0007669"/>
    <property type="project" value="TreeGrafter"/>
</dbReference>
<dbReference type="PANTHER" id="PTHR12606:SF136">
    <property type="entry name" value="ULP1 PROTEASE FAMILY PROTEIN"/>
    <property type="match status" value="1"/>
</dbReference>
<evidence type="ECO:0000313" key="8">
    <source>
        <dbReference type="EMBL" id="VFR03242.1"/>
    </source>
</evidence>
<gene>
    <name evidence="8" type="ORF">CCAM_LOCUS45017</name>
</gene>
<organism evidence="8 9">
    <name type="scientific">Cuscuta campestris</name>
    <dbReference type="NCBI Taxonomy" id="132261"/>
    <lineage>
        <taxon>Eukaryota</taxon>
        <taxon>Viridiplantae</taxon>
        <taxon>Streptophyta</taxon>
        <taxon>Embryophyta</taxon>
        <taxon>Tracheophyta</taxon>
        <taxon>Spermatophyta</taxon>
        <taxon>Magnoliopsida</taxon>
        <taxon>eudicotyledons</taxon>
        <taxon>Gunneridae</taxon>
        <taxon>Pentapetalae</taxon>
        <taxon>asterids</taxon>
        <taxon>lamiids</taxon>
        <taxon>Solanales</taxon>
        <taxon>Convolvulaceae</taxon>
        <taxon>Cuscuteae</taxon>
        <taxon>Cuscuta</taxon>
        <taxon>Cuscuta subgen. Grammica</taxon>
        <taxon>Cuscuta sect. Cleistogrammica</taxon>
    </lineage>
</organism>
<keyword evidence="2" id="KW-0645">Protease</keyword>
<feature type="domain" description="Ubiquitin-like protease family profile" evidence="7">
    <location>
        <begin position="578"/>
        <end position="763"/>
    </location>
</feature>
<dbReference type="InterPro" id="IPR003653">
    <property type="entry name" value="Peptidase_C48_C"/>
</dbReference>
<dbReference type="Gene3D" id="3.40.395.10">
    <property type="entry name" value="Adenoviral Proteinase, Chain A"/>
    <property type="match status" value="1"/>
</dbReference>
<evidence type="ECO:0000256" key="2">
    <source>
        <dbReference type="ARBA" id="ARBA00022670"/>
    </source>
</evidence>
<dbReference type="PROSITE" id="PS50600">
    <property type="entry name" value="ULP_PROTEASE"/>
    <property type="match status" value="1"/>
</dbReference>
<evidence type="ECO:0000256" key="3">
    <source>
        <dbReference type="ARBA" id="ARBA00022801"/>
    </source>
</evidence>
<feature type="region of interest" description="Disordered" evidence="6">
    <location>
        <begin position="489"/>
        <end position="570"/>
    </location>
</feature>
<dbReference type="InterPro" id="IPR038765">
    <property type="entry name" value="Papain-like_cys_pep_sf"/>
</dbReference>
<dbReference type="AlphaFoldDB" id="A0A484NNS6"/>
<sequence>MASMKVTMASKKGESEDSDFVTRESDDMLLTMPNGFVYKRLCKPNLLDTKTEAKINSYCNVGNGVKKLKGVLSKDELSEFRKTAFGYCTDAREGMYTGRRKEDIMAKGIKMFEWTEIVKSDEEKLILKKARNCLSLRILNMTMLETAVVTEHGDALHATANARKRKSPEQCIQKGKSPEKTKMNPKKTSKTHSPQIILEKNGAKDEKWKNETLNKIKSLEKMVKSIAANMAENNRKVLSEIQEFRKENQKQWGLVEECLKNAGILGKTQSKESRKKDTQFPSFDLGIDLHCTPQTAHKKEDQNKTGDCVKEKGEDMDIDWMNGLLTEANTDHNCKETMHVVEADLGTLHKISDQKGIDNKVIDQQVMEDGLEEGQKMESVIDNVETASQAARAAEDLDPAIWDISPYSEQPKVAEGIISYLFPTEQPHLLYDVPTEQPQVLIDIPTKPPQKINDIPNEPPQMPNDDPSDGIDAEPQLNVGQLEDIRDEQAEGPDAEEQHTKDIAIDQREDTTRQKRVMKCPDKFTHSDKKLNTRKTKSRQGPQTSKQKATDGGDDNSQPNNVEAEAGMAESHPEGLKLALTAENLELFLAQALKYLVMKAQEYGLTQPFAVTDSLFVSLLKKEYDNYLGKRKTIAEAALNTSILKPIVGAVPELGGRWAEYDYIYMPINTGNHWILVVLDISKKCIRLYDSNNNGKTSRHTKPYLPCLQILLPKVMDKLEVYKERKVPEMGDDVLGIVKVNDCPQQQDAVSCGVFVVKMAEHLIMGMEVDEVDVAGIESFRKKFATEVLLYANRRADQEG</sequence>